<evidence type="ECO:0000313" key="2">
    <source>
        <dbReference type="Proteomes" id="UP001592531"/>
    </source>
</evidence>
<organism evidence="1 2">
    <name type="scientific">Streptacidiphilus cavernicola</name>
    <dbReference type="NCBI Taxonomy" id="3342716"/>
    <lineage>
        <taxon>Bacteria</taxon>
        <taxon>Bacillati</taxon>
        <taxon>Actinomycetota</taxon>
        <taxon>Actinomycetes</taxon>
        <taxon>Kitasatosporales</taxon>
        <taxon>Streptomycetaceae</taxon>
        <taxon>Streptacidiphilus</taxon>
    </lineage>
</organism>
<dbReference type="EMBL" id="JBHFAB010000013">
    <property type="protein sequence ID" value="MFC1418670.1"/>
    <property type="molecule type" value="Genomic_DNA"/>
</dbReference>
<keyword evidence="2" id="KW-1185">Reference proteome</keyword>
<gene>
    <name evidence="1" type="ORF">ACEZDE_18830</name>
</gene>
<comment type="caution">
    <text evidence="1">The sequence shown here is derived from an EMBL/GenBank/DDBJ whole genome shotgun (WGS) entry which is preliminary data.</text>
</comment>
<name>A0ABV6VY70_9ACTN</name>
<dbReference type="RefSeq" id="WP_380537466.1">
    <property type="nucleotide sequence ID" value="NZ_JBHFAB010000013.1"/>
</dbReference>
<sequence length="113" mass="11685">MSANQSVTDQDRKDWAATLFAAVGRAALLDARSRAAHAEACAAAVKGGPAAADAVAAGFQRAAALDRAALRYHRAARFCAHALTADQYTAHGLAHSAARHLAGAAQHEKDLNL</sequence>
<protein>
    <submittedName>
        <fullName evidence="1">Uncharacterized protein</fullName>
    </submittedName>
</protein>
<evidence type="ECO:0000313" key="1">
    <source>
        <dbReference type="EMBL" id="MFC1418670.1"/>
    </source>
</evidence>
<reference evidence="1 2" key="1">
    <citation type="submission" date="2024-09" db="EMBL/GenBank/DDBJ databases">
        <authorList>
            <person name="Lee S.D."/>
        </authorList>
    </citation>
    <scope>NUCLEOTIDE SEQUENCE [LARGE SCALE GENOMIC DNA]</scope>
    <source>
        <strain evidence="1 2">N8-3</strain>
    </source>
</reference>
<proteinExistence type="predicted"/>
<accession>A0ABV6VY70</accession>
<dbReference type="Proteomes" id="UP001592531">
    <property type="component" value="Unassembled WGS sequence"/>
</dbReference>